<protein>
    <submittedName>
        <fullName evidence="2">Uncharacterized protein</fullName>
    </submittedName>
</protein>
<dbReference type="AlphaFoldDB" id="A0A6J4L402"/>
<dbReference type="EMBL" id="CADCTW010000095">
    <property type="protein sequence ID" value="CAA9321683.1"/>
    <property type="molecule type" value="Genomic_DNA"/>
</dbReference>
<evidence type="ECO:0000313" key="2">
    <source>
        <dbReference type="EMBL" id="CAA9321683.1"/>
    </source>
</evidence>
<evidence type="ECO:0000256" key="1">
    <source>
        <dbReference type="SAM" id="MobiDB-lite"/>
    </source>
</evidence>
<feature type="compositionally biased region" description="Low complexity" evidence="1">
    <location>
        <begin position="124"/>
        <end position="135"/>
    </location>
</feature>
<name>A0A6J4L402_9BACT</name>
<feature type="compositionally biased region" description="Basic and acidic residues" evidence="1">
    <location>
        <begin position="35"/>
        <end position="49"/>
    </location>
</feature>
<organism evidence="2">
    <name type="scientific">uncultured Gemmatimonadota bacterium</name>
    <dbReference type="NCBI Taxonomy" id="203437"/>
    <lineage>
        <taxon>Bacteria</taxon>
        <taxon>Pseudomonadati</taxon>
        <taxon>Gemmatimonadota</taxon>
        <taxon>environmental samples</taxon>
    </lineage>
</organism>
<feature type="compositionally biased region" description="Basic and acidic residues" evidence="1">
    <location>
        <begin position="76"/>
        <end position="93"/>
    </location>
</feature>
<feature type="non-terminal residue" evidence="2">
    <location>
        <position position="1"/>
    </location>
</feature>
<gene>
    <name evidence="2" type="ORF">AVDCRST_MAG68-1959</name>
</gene>
<feature type="compositionally biased region" description="Basic residues" evidence="1">
    <location>
        <begin position="52"/>
        <end position="64"/>
    </location>
</feature>
<sequence>AVHRPQHRRCRRRVPSHRHARVRHRRRPPVGGADAGRRRADYRHGDRAARGGVRRHLCHRRMLARRVPGAQPSHAPRADPGRSRPRLQRDGGRRGLGPAARVVHPPQPRPGDALRLDRRPPPGAAAAAGARPGAV</sequence>
<reference evidence="2" key="1">
    <citation type="submission" date="2020-02" db="EMBL/GenBank/DDBJ databases">
        <authorList>
            <person name="Meier V. D."/>
        </authorList>
    </citation>
    <scope>NUCLEOTIDE SEQUENCE</scope>
    <source>
        <strain evidence="2">AVDCRST_MAG68</strain>
    </source>
</reference>
<feature type="region of interest" description="Disordered" evidence="1">
    <location>
        <begin position="1"/>
        <end position="135"/>
    </location>
</feature>
<feature type="compositionally biased region" description="Basic residues" evidence="1">
    <location>
        <begin position="1"/>
        <end position="28"/>
    </location>
</feature>
<accession>A0A6J4L402</accession>
<proteinExistence type="predicted"/>
<feature type="non-terminal residue" evidence="2">
    <location>
        <position position="135"/>
    </location>
</feature>